<protein>
    <submittedName>
        <fullName evidence="2">Uncharacterized protein</fullName>
    </submittedName>
</protein>
<feature type="coiled-coil region" evidence="1">
    <location>
        <begin position="46"/>
        <end position="73"/>
    </location>
</feature>
<organism evidence="2 3">
    <name type="scientific">Pollutimonas subterranea</name>
    <dbReference type="NCBI Taxonomy" id="2045210"/>
    <lineage>
        <taxon>Bacteria</taxon>
        <taxon>Pseudomonadati</taxon>
        <taxon>Pseudomonadota</taxon>
        <taxon>Betaproteobacteria</taxon>
        <taxon>Burkholderiales</taxon>
        <taxon>Alcaligenaceae</taxon>
        <taxon>Pollutimonas</taxon>
    </lineage>
</organism>
<dbReference type="EMBL" id="PDNW01000029">
    <property type="protein sequence ID" value="PLC48047.1"/>
    <property type="molecule type" value="Genomic_DNA"/>
</dbReference>
<comment type="caution">
    <text evidence="2">The sequence shown here is derived from an EMBL/GenBank/DDBJ whole genome shotgun (WGS) entry which is preliminary data.</text>
</comment>
<sequence>MTESDHEDNPVLNGSLTLLAIKQGKKQPAEWAQSVWQVLSEQGQRIVKEGKTLETAEENLAELTARATEFAEKNWPILKALQIA</sequence>
<evidence type="ECO:0000256" key="1">
    <source>
        <dbReference type="SAM" id="Coils"/>
    </source>
</evidence>
<evidence type="ECO:0000313" key="3">
    <source>
        <dbReference type="Proteomes" id="UP000234190"/>
    </source>
</evidence>
<reference evidence="2 3" key="1">
    <citation type="submission" date="2017-10" db="EMBL/GenBank/DDBJ databases">
        <title>Two draft genome sequences of Pusillimonas sp. strains isolated from a nitrate- and radionuclide-contaminated groundwater in Russia.</title>
        <authorList>
            <person name="Grouzdev D.S."/>
            <person name="Tourova T.P."/>
            <person name="Goeva M.A."/>
            <person name="Babich T.L."/>
            <person name="Sokolova D.S."/>
            <person name="Abdullin R."/>
            <person name="Poltaraus A.B."/>
            <person name="Toshchakov S.V."/>
            <person name="Nazina T.N."/>
        </authorList>
    </citation>
    <scope>NUCLEOTIDE SEQUENCE [LARGE SCALE GENOMIC DNA]</scope>
    <source>
        <strain evidence="2 3">JR1/69-3-13</strain>
    </source>
</reference>
<dbReference type="RefSeq" id="WP_102075749.1">
    <property type="nucleotide sequence ID" value="NZ_PDNW01000029.1"/>
</dbReference>
<keyword evidence="3" id="KW-1185">Reference proteome</keyword>
<keyword evidence="1" id="KW-0175">Coiled coil</keyword>
<proteinExistence type="predicted"/>
<accession>A0A2N4TZ53</accession>
<dbReference type="Proteomes" id="UP000234190">
    <property type="component" value="Unassembled WGS sequence"/>
</dbReference>
<evidence type="ECO:0000313" key="2">
    <source>
        <dbReference type="EMBL" id="PLC48047.1"/>
    </source>
</evidence>
<name>A0A2N4TZ53_9BURK</name>
<gene>
    <name evidence="2" type="ORF">CR159_20185</name>
</gene>
<dbReference type="AlphaFoldDB" id="A0A2N4TZ53"/>
<dbReference type="OrthoDB" id="101857at2"/>